<dbReference type="GO" id="GO:0005886">
    <property type="term" value="C:plasma membrane"/>
    <property type="evidence" value="ECO:0007669"/>
    <property type="project" value="UniProtKB-SubCell"/>
</dbReference>
<protein>
    <recommendedName>
        <fullName evidence="4">histidine kinase</fullName>
        <ecNumber evidence="4">2.7.13.3</ecNumber>
    </recommendedName>
</protein>
<dbReference type="InterPro" id="IPR005467">
    <property type="entry name" value="His_kinase_dom"/>
</dbReference>
<dbReference type="InterPro" id="IPR004358">
    <property type="entry name" value="Sig_transdc_His_kin-like_C"/>
</dbReference>
<dbReference type="SUPFAM" id="SSF55874">
    <property type="entry name" value="ATPase domain of HSP90 chaperone/DNA topoisomerase II/histidine kinase"/>
    <property type="match status" value="1"/>
</dbReference>
<dbReference type="CDD" id="cd00075">
    <property type="entry name" value="HATPase"/>
    <property type="match status" value="1"/>
</dbReference>
<dbReference type="PRINTS" id="PR00344">
    <property type="entry name" value="BCTRLSENSOR"/>
</dbReference>
<dbReference type="Pfam" id="PF13493">
    <property type="entry name" value="DUF4118"/>
    <property type="match status" value="1"/>
</dbReference>
<feature type="compositionally biased region" description="Low complexity" evidence="14">
    <location>
        <begin position="865"/>
        <end position="882"/>
    </location>
</feature>
<dbReference type="PROSITE" id="PS50109">
    <property type="entry name" value="HIS_KIN"/>
    <property type="match status" value="1"/>
</dbReference>
<keyword evidence="12" id="KW-0902">Two-component regulatory system</keyword>
<feature type="domain" description="Histidine kinase" evidence="16">
    <location>
        <begin position="638"/>
        <end position="852"/>
    </location>
</feature>
<dbReference type="InterPro" id="IPR027417">
    <property type="entry name" value="P-loop_NTPase"/>
</dbReference>
<feature type="transmembrane region" description="Helical" evidence="15">
    <location>
        <begin position="458"/>
        <end position="476"/>
    </location>
</feature>
<dbReference type="Gene3D" id="3.30.565.10">
    <property type="entry name" value="Histidine kinase-like ATPase, C-terminal domain"/>
    <property type="match status" value="1"/>
</dbReference>
<evidence type="ECO:0000259" key="16">
    <source>
        <dbReference type="PROSITE" id="PS50109"/>
    </source>
</evidence>
<dbReference type="Pfam" id="PF00582">
    <property type="entry name" value="Usp"/>
    <property type="match status" value="1"/>
</dbReference>
<dbReference type="GO" id="GO:0005737">
    <property type="term" value="C:cytoplasm"/>
    <property type="evidence" value="ECO:0007669"/>
    <property type="project" value="UniProtKB-ARBA"/>
</dbReference>
<dbReference type="Gene3D" id="3.40.50.300">
    <property type="entry name" value="P-loop containing nucleotide triphosphate hydrolases"/>
    <property type="match status" value="1"/>
</dbReference>
<keyword evidence="8" id="KW-0547">Nucleotide-binding</keyword>
<evidence type="ECO:0000256" key="4">
    <source>
        <dbReference type="ARBA" id="ARBA00012438"/>
    </source>
</evidence>
<keyword evidence="9 17" id="KW-0418">Kinase</keyword>
<evidence type="ECO:0000256" key="3">
    <source>
        <dbReference type="ARBA" id="ARBA00004236"/>
    </source>
</evidence>
<evidence type="ECO:0000313" key="17">
    <source>
        <dbReference type="EMBL" id="MBO2453962.1"/>
    </source>
</evidence>
<evidence type="ECO:0000256" key="7">
    <source>
        <dbReference type="ARBA" id="ARBA00022692"/>
    </source>
</evidence>
<evidence type="ECO:0000256" key="1">
    <source>
        <dbReference type="ARBA" id="ARBA00000085"/>
    </source>
</evidence>
<dbReference type="CDD" id="cd00082">
    <property type="entry name" value="HisKA"/>
    <property type="match status" value="1"/>
</dbReference>
<dbReference type="PANTHER" id="PTHR45569">
    <property type="entry name" value="SENSOR PROTEIN KDPD"/>
    <property type="match status" value="1"/>
</dbReference>
<comment type="caution">
    <text evidence="17">The sequence shown here is derived from an EMBL/GenBank/DDBJ whole genome shotgun (WGS) entry which is preliminary data.</text>
</comment>
<comment type="subcellular location">
    <subcellularLocation>
        <location evidence="3">Cell membrane</location>
    </subcellularLocation>
    <subcellularLocation>
        <location evidence="2">Membrane</location>
        <topology evidence="2">Multi-pass membrane protein</topology>
    </subcellularLocation>
</comment>
<keyword evidence="6" id="KW-0808">Transferase</keyword>
<dbReference type="InterPro" id="IPR003661">
    <property type="entry name" value="HisK_dim/P_dom"/>
</dbReference>
<proteinExistence type="predicted"/>
<dbReference type="Gene3D" id="1.20.120.620">
    <property type="entry name" value="Backbone structure of the membrane domain of e. Coli histidine kinase receptor kdpd"/>
    <property type="match status" value="1"/>
</dbReference>
<evidence type="ECO:0000256" key="13">
    <source>
        <dbReference type="ARBA" id="ARBA00023136"/>
    </source>
</evidence>
<evidence type="ECO:0000256" key="15">
    <source>
        <dbReference type="SAM" id="Phobius"/>
    </source>
</evidence>
<dbReference type="InterPro" id="IPR003852">
    <property type="entry name" value="Sig_transdc_His_kinase_KdpD_N"/>
</dbReference>
<sequence>MPRGRLRIYLGAAPGVGKTFAMLSEGARRGVRGTDVVVGFVETHNRPKTAALVEDLEVVPRKLMDYRGATFSELDVDAVIARAPEVALVDELAHTNVPGSRNDKRWQDIEEILEAGIDVISTVNVQHLDSVNDVVEQITGVPQRETVPDEVVRRADQVELIDMTPEALRRRMAHGNIYAPEKVDAALGNYFRVGNLTALRELALLWLADKVDDQLDRYRADHDIRRTWEARERVVVALTGGPEGDTLVRRAARIADRSKGADLLAVHVTRSDGLTDSDPANLTRQRALVESLGGSYHQVAGTNVPDAVLDFARGVNATQLVLGASRRGRVAQLFSRGVGVTTTARSGPIDVHLVTHEEVNQGRRWKALRAAWGVPAKRRKAGFVLAVVLLPLLTIVLSHLRGQVTLASDILIFQAAVIGVALLGGLFPALFAAIAGSLLLNYYFTPPIYRFTVHDPEALFQLVVYVVVGVTVSTIVDMTARKSRQVSQAQTDSQILSTLAGDILRGDADGGRDYSALAAILERLRETYALECVTLLERDPDEPATPVTNRDPDSWIIVATAGGTPCTSPDDGESDILVDDTLALVLRGRALPASDRKVLEAFAAQAAVALRHQRLAEEAEQVRPLAAADKMRTALLNAVSHDLRTPLASAKAAVDSLRSPDVSWSEEDQDELVSTAAESLDRLDRLVANLLDMSRLQAGSLGITAQPVAAEDIVPRALADLEPLESADVETAIPEGLPEMVADPALLERVLVNLIANAVRYNPPEGPVLVTASSHADRLELRVIDRGPGIPHEDRDRVFEPFQRLGDRDNDTGVGLGLALSRGLTEAMGGSISIEETPGGGLTMVVDLPTHRREQAEPAKRAEPADPAASDPAASDSAELAEPNLADPVMLDRVAAWRDRIGHDHDRG</sequence>
<reference evidence="17" key="1">
    <citation type="submission" date="2021-03" db="EMBL/GenBank/DDBJ databases">
        <authorList>
            <person name="Kanchanasin P."/>
            <person name="Saeng-In P."/>
            <person name="Phongsopitanun W."/>
            <person name="Yuki M."/>
            <person name="Kudo T."/>
            <person name="Ohkuma M."/>
            <person name="Tanasupawat S."/>
        </authorList>
    </citation>
    <scope>NUCLEOTIDE SEQUENCE</scope>
    <source>
        <strain evidence="17">GKU 128</strain>
    </source>
</reference>
<evidence type="ECO:0000256" key="6">
    <source>
        <dbReference type="ARBA" id="ARBA00022679"/>
    </source>
</evidence>
<keyword evidence="11 15" id="KW-1133">Transmembrane helix</keyword>
<dbReference type="FunFam" id="3.40.50.620:FF:000112">
    <property type="entry name" value="Sensor histidine kinase KdpD"/>
    <property type="match status" value="1"/>
</dbReference>
<keyword evidence="13 15" id="KW-0472">Membrane</keyword>
<dbReference type="SMART" id="SM00388">
    <property type="entry name" value="HisKA"/>
    <property type="match status" value="1"/>
</dbReference>
<keyword evidence="7 15" id="KW-0812">Transmembrane</keyword>
<organism evidence="17 18">
    <name type="scientific">Actinomadura barringtoniae</name>
    <dbReference type="NCBI Taxonomy" id="1427535"/>
    <lineage>
        <taxon>Bacteria</taxon>
        <taxon>Bacillati</taxon>
        <taxon>Actinomycetota</taxon>
        <taxon>Actinomycetes</taxon>
        <taxon>Streptosporangiales</taxon>
        <taxon>Thermomonosporaceae</taxon>
        <taxon>Actinomadura</taxon>
    </lineage>
</organism>
<dbReference type="PANTHER" id="PTHR45569:SF1">
    <property type="entry name" value="SENSOR PROTEIN KDPD"/>
    <property type="match status" value="1"/>
</dbReference>
<dbReference type="InterPro" id="IPR014729">
    <property type="entry name" value="Rossmann-like_a/b/a_fold"/>
</dbReference>
<evidence type="ECO:0000313" key="18">
    <source>
        <dbReference type="Proteomes" id="UP000669179"/>
    </source>
</evidence>
<dbReference type="GO" id="GO:0005524">
    <property type="term" value="F:ATP binding"/>
    <property type="evidence" value="ECO:0007669"/>
    <property type="project" value="UniProtKB-KW"/>
</dbReference>
<dbReference type="FunFam" id="3.40.50.300:FF:000483">
    <property type="entry name" value="Sensor histidine kinase KdpD"/>
    <property type="match status" value="1"/>
</dbReference>
<evidence type="ECO:0000256" key="5">
    <source>
        <dbReference type="ARBA" id="ARBA00022553"/>
    </source>
</evidence>
<dbReference type="RefSeq" id="WP_208262018.1">
    <property type="nucleotide sequence ID" value="NZ_JAGEOJ010000023.1"/>
</dbReference>
<evidence type="ECO:0000256" key="10">
    <source>
        <dbReference type="ARBA" id="ARBA00022840"/>
    </source>
</evidence>
<dbReference type="InterPro" id="IPR003594">
    <property type="entry name" value="HATPase_dom"/>
</dbReference>
<evidence type="ECO:0000256" key="14">
    <source>
        <dbReference type="SAM" id="MobiDB-lite"/>
    </source>
</evidence>
<evidence type="ECO:0000256" key="9">
    <source>
        <dbReference type="ARBA" id="ARBA00022777"/>
    </source>
</evidence>
<dbReference type="InterPro" id="IPR025201">
    <property type="entry name" value="KdpD_TM"/>
</dbReference>
<dbReference type="EC" id="2.7.13.3" evidence="4"/>
<keyword evidence="5" id="KW-0597">Phosphoprotein</keyword>
<dbReference type="AlphaFoldDB" id="A0A939PKH5"/>
<feature type="region of interest" description="Disordered" evidence="14">
    <location>
        <begin position="853"/>
        <end position="888"/>
    </location>
</feature>
<name>A0A939PKH5_9ACTN</name>
<dbReference type="SUPFAM" id="SSF52402">
    <property type="entry name" value="Adenine nucleotide alpha hydrolases-like"/>
    <property type="match status" value="1"/>
</dbReference>
<dbReference type="InterPro" id="IPR036097">
    <property type="entry name" value="HisK_dim/P_sf"/>
</dbReference>
<comment type="catalytic activity">
    <reaction evidence="1">
        <text>ATP + protein L-histidine = ADP + protein N-phospho-L-histidine.</text>
        <dbReference type="EC" id="2.7.13.3"/>
    </reaction>
</comment>
<keyword evidence="10" id="KW-0067">ATP-binding</keyword>
<feature type="compositionally biased region" description="Basic and acidic residues" evidence="14">
    <location>
        <begin position="853"/>
        <end position="864"/>
    </location>
</feature>
<dbReference type="SMART" id="SM00387">
    <property type="entry name" value="HATPase_c"/>
    <property type="match status" value="1"/>
</dbReference>
<evidence type="ECO:0000256" key="2">
    <source>
        <dbReference type="ARBA" id="ARBA00004141"/>
    </source>
</evidence>
<dbReference type="InterPro" id="IPR038318">
    <property type="entry name" value="KdpD_sf"/>
</dbReference>
<dbReference type="InterPro" id="IPR052023">
    <property type="entry name" value="Histidine_kinase_KdpD"/>
</dbReference>
<feature type="transmembrane region" description="Helical" evidence="15">
    <location>
        <begin position="412"/>
        <end position="438"/>
    </location>
</feature>
<dbReference type="Pfam" id="PF02702">
    <property type="entry name" value="KdpD"/>
    <property type="match status" value="1"/>
</dbReference>
<dbReference type="Gene3D" id="1.10.287.130">
    <property type="match status" value="1"/>
</dbReference>
<evidence type="ECO:0000256" key="11">
    <source>
        <dbReference type="ARBA" id="ARBA00022989"/>
    </source>
</evidence>
<dbReference type="Gene3D" id="3.40.50.620">
    <property type="entry name" value="HUPs"/>
    <property type="match status" value="1"/>
</dbReference>
<keyword evidence="18" id="KW-1185">Reference proteome</keyword>
<dbReference type="Pfam" id="PF02518">
    <property type="entry name" value="HATPase_c"/>
    <property type="match status" value="1"/>
</dbReference>
<feature type="transmembrane region" description="Helical" evidence="15">
    <location>
        <begin position="381"/>
        <end position="400"/>
    </location>
</feature>
<dbReference type="GO" id="GO:0000155">
    <property type="term" value="F:phosphorelay sensor kinase activity"/>
    <property type="evidence" value="ECO:0007669"/>
    <property type="project" value="InterPro"/>
</dbReference>
<dbReference type="InterPro" id="IPR036890">
    <property type="entry name" value="HATPase_C_sf"/>
</dbReference>
<evidence type="ECO:0000256" key="12">
    <source>
        <dbReference type="ARBA" id="ARBA00023012"/>
    </source>
</evidence>
<dbReference type="EMBL" id="JAGEOJ010000023">
    <property type="protein sequence ID" value="MBO2453962.1"/>
    <property type="molecule type" value="Genomic_DNA"/>
</dbReference>
<dbReference type="InterPro" id="IPR006016">
    <property type="entry name" value="UspA"/>
</dbReference>
<gene>
    <name evidence="17" type="ORF">J4573_43215</name>
</gene>
<dbReference type="Proteomes" id="UP000669179">
    <property type="component" value="Unassembled WGS sequence"/>
</dbReference>
<evidence type="ECO:0000256" key="8">
    <source>
        <dbReference type="ARBA" id="ARBA00022741"/>
    </source>
</evidence>
<dbReference type="SUPFAM" id="SSF47384">
    <property type="entry name" value="Homodimeric domain of signal transducing histidine kinase"/>
    <property type="match status" value="1"/>
</dbReference>
<dbReference type="Pfam" id="PF00512">
    <property type="entry name" value="HisKA"/>
    <property type="match status" value="1"/>
</dbReference>
<accession>A0A939PKH5</accession>